<evidence type="ECO:0000313" key="1">
    <source>
        <dbReference type="EMBL" id="ACR36106.1"/>
    </source>
</evidence>
<dbReference type="AlphaFoldDB" id="C4J4K6"/>
<reference evidence="1" key="1">
    <citation type="journal article" date="2009" name="PLoS Genet.">
        <title>Sequencing, mapping, and analysis of 27,455 maize full-length cDNAs.</title>
        <authorList>
            <person name="Soderlund C."/>
            <person name="Descour A."/>
            <person name="Kudrna D."/>
            <person name="Bomhoff M."/>
            <person name="Boyd L."/>
            <person name="Currie J."/>
            <person name="Angelova A."/>
            <person name="Collura K."/>
            <person name="Wissotski M."/>
            <person name="Ashley E."/>
            <person name="Morrow D."/>
            <person name="Fernandes J."/>
            <person name="Walbot V."/>
            <person name="Yu Y."/>
        </authorList>
    </citation>
    <scope>NUCLEOTIDE SEQUENCE</scope>
    <source>
        <strain evidence="1">B73</strain>
    </source>
</reference>
<sequence>MHGSIYLVGGGGGAPPRSVCCCSSRSLSCCSRSISMISGTTSTRKVVPAIHAAFPVLRSSFFATAAASRPCAATCERERAARMPSPPSPPRLLRAEGVGILEREI</sequence>
<accession>C4J4K6</accession>
<organism evidence="1">
    <name type="scientific">Zea mays</name>
    <name type="common">Maize</name>
    <dbReference type="NCBI Taxonomy" id="4577"/>
    <lineage>
        <taxon>Eukaryota</taxon>
        <taxon>Viridiplantae</taxon>
        <taxon>Streptophyta</taxon>
        <taxon>Embryophyta</taxon>
        <taxon>Tracheophyta</taxon>
        <taxon>Spermatophyta</taxon>
        <taxon>Magnoliopsida</taxon>
        <taxon>Liliopsida</taxon>
        <taxon>Poales</taxon>
        <taxon>Poaceae</taxon>
        <taxon>PACMAD clade</taxon>
        <taxon>Panicoideae</taxon>
        <taxon>Andropogonodae</taxon>
        <taxon>Andropogoneae</taxon>
        <taxon>Tripsacinae</taxon>
        <taxon>Zea</taxon>
    </lineage>
</organism>
<name>C4J4K6_MAIZE</name>
<dbReference type="EMBL" id="BT085753">
    <property type="protein sequence ID" value="ACR36106.1"/>
    <property type="molecule type" value="mRNA"/>
</dbReference>
<reference evidence="1" key="2">
    <citation type="submission" date="2012-06" db="EMBL/GenBank/DDBJ databases">
        <authorList>
            <person name="Yu Y."/>
            <person name="Currie J."/>
            <person name="Lomeli R."/>
            <person name="Angelova A."/>
            <person name="Collura K."/>
            <person name="Wissotski M."/>
            <person name="Campos D."/>
            <person name="Kudrna D."/>
            <person name="Golser W."/>
            <person name="Ashely E."/>
            <person name="Descour A."/>
            <person name="Fernandes J."/>
            <person name="Soderlund C."/>
            <person name="Walbot V."/>
        </authorList>
    </citation>
    <scope>NUCLEOTIDE SEQUENCE</scope>
    <source>
        <strain evidence="1">B73</strain>
    </source>
</reference>
<proteinExistence type="evidence at transcript level"/>
<protein>
    <submittedName>
        <fullName evidence="1">Uncharacterized protein</fullName>
    </submittedName>
</protein>